<dbReference type="EMBL" id="CANTFL010001244">
    <property type="protein sequence ID" value="CAI5734728.1"/>
    <property type="molecule type" value="Genomic_DNA"/>
</dbReference>
<evidence type="ECO:0008006" key="3">
    <source>
        <dbReference type="Google" id="ProtNLM"/>
    </source>
</evidence>
<comment type="caution">
    <text evidence="1">The sequence shown here is derived from an EMBL/GenBank/DDBJ whole genome shotgun (WGS) entry which is preliminary data.</text>
</comment>
<organism evidence="1 2">
    <name type="scientific">Hyaloperonospora brassicae</name>
    <name type="common">Brassica downy mildew</name>
    <name type="synonym">Peronospora brassicae</name>
    <dbReference type="NCBI Taxonomy" id="162125"/>
    <lineage>
        <taxon>Eukaryota</taxon>
        <taxon>Sar</taxon>
        <taxon>Stramenopiles</taxon>
        <taxon>Oomycota</taxon>
        <taxon>Peronosporomycetes</taxon>
        <taxon>Peronosporales</taxon>
        <taxon>Peronosporaceae</taxon>
        <taxon>Hyaloperonospora</taxon>
    </lineage>
</organism>
<evidence type="ECO:0000313" key="1">
    <source>
        <dbReference type="EMBL" id="CAI5734728.1"/>
    </source>
</evidence>
<evidence type="ECO:0000313" key="2">
    <source>
        <dbReference type="Proteomes" id="UP001162031"/>
    </source>
</evidence>
<proteinExistence type="predicted"/>
<name>A0AAV0UEC7_HYABA</name>
<dbReference type="AlphaFoldDB" id="A0AAV0UEC7"/>
<keyword evidence="2" id="KW-1185">Reference proteome</keyword>
<gene>
    <name evidence="1" type="ORF">HBR001_LOCUS6254</name>
</gene>
<sequence length="304" mass="33719">METRSSPSMTELRALAHTRGLKYYLHLSKPELFSLLQRKEGGGSHCVSREAVQDDKVNVAPIVASALAPTATVRCSERLSSLQKKRATSVEAEGGAVQQKKAKIAAIVTNTLDPIMLTELGPHTVAITRTNGSVVVYNVESLVQYILATGDFSEPETRIPFSDEDLRRIDVEASKANVEEKSVVDAKKHRHTFDAQKVKRDGVLGLERCASEYVNKMLEIVESDDPEEGEMQLIMSVFPSFSDTFDQIRKNDLEYAKHSMGHYIQYIKGPKNRPTVDRSGLLPVILCFFDDVVKGKQDASAFGF</sequence>
<protein>
    <recommendedName>
        <fullName evidence="3">Rho termination factor N-terminal domain-containing protein</fullName>
    </recommendedName>
</protein>
<reference evidence="1" key="1">
    <citation type="submission" date="2022-12" db="EMBL/GenBank/DDBJ databases">
        <authorList>
            <person name="Webb A."/>
        </authorList>
    </citation>
    <scope>NUCLEOTIDE SEQUENCE</scope>
    <source>
        <strain evidence="1">Hp1</strain>
    </source>
</reference>
<accession>A0AAV0UEC7</accession>
<dbReference type="Proteomes" id="UP001162031">
    <property type="component" value="Unassembled WGS sequence"/>
</dbReference>